<protein>
    <recommendedName>
        <fullName evidence="4">Peptidase A1 domain-containing protein</fullName>
    </recommendedName>
</protein>
<keyword evidence="2" id="KW-0472">Membrane</keyword>
<sequence>MKFRRSALLCSLFALQEFAEGFRLSLHGNVGRSSNLRRRGNLFGTTSLADSSDVQYKTNLTLNGQEFQVSIDTGSSDLWVAGTVNNAQDTGKTSSVTYVGGVVKTAQLEFSGYSISSQAYLEVQPSQNGIGGDGLIGLGPHAGSEVRAAMGTSAGDPALDRIFQSNTSTPNFLTILLSRSDDPDEKYPGELTVGETVPGFEAIANQPKIPVTQVPNSVSSGQHWQVQLDPNGITGSDGKAIPVKSVVANASQAIVVFDSGFTLPQVPRSVSDAIYADIPGAKFVNISGIGEIYTLPCDQEVNITLTFAGVKYPIHPLDANMNGSDLLDTDSASSEVCLGSFQPMTFDQSVPLFDMIMGMAFLRNAYISVDFGDFVDGSTNTAPPYVQLLSLTNDSAAVHQDFVKVRLGKDTTTDNNSPTSSNIKKIAIIAGAAGLGVLALLFGLCFCCSRGRKTTTTGGVMGFGGRTYQPLHEPPPDAAYETHALPSLSYNGGQYSQPPAYGSQQQYQTAWDHHY</sequence>
<dbReference type="InterPro" id="IPR033121">
    <property type="entry name" value="PEPTIDASE_A1"/>
</dbReference>
<organism evidence="5 6">
    <name type="scientific">Piloderma croceum (strain F 1598)</name>
    <dbReference type="NCBI Taxonomy" id="765440"/>
    <lineage>
        <taxon>Eukaryota</taxon>
        <taxon>Fungi</taxon>
        <taxon>Dikarya</taxon>
        <taxon>Basidiomycota</taxon>
        <taxon>Agaricomycotina</taxon>
        <taxon>Agaricomycetes</taxon>
        <taxon>Agaricomycetidae</taxon>
        <taxon>Atheliales</taxon>
        <taxon>Atheliaceae</taxon>
        <taxon>Piloderma</taxon>
    </lineage>
</organism>
<dbReference type="PANTHER" id="PTHR47966:SF57">
    <property type="entry name" value="PEPTIDASE A1 DOMAIN-CONTAINING PROTEIN"/>
    <property type="match status" value="1"/>
</dbReference>
<dbReference type="PROSITE" id="PS51767">
    <property type="entry name" value="PEPTIDASE_A1"/>
    <property type="match status" value="1"/>
</dbReference>
<keyword evidence="2" id="KW-1133">Transmembrane helix</keyword>
<feature type="transmembrane region" description="Helical" evidence="2">
    <location>
        <begin position="426"/>
        <end position="447"/>
    </location>
</feature>
<reference evidence="5 6" key="1">
    <citation type="submission" date="2014-04" db="EMBL/GenBank/DDBJ databases">
        <authorList>
            <consortium name="DOE Joint Genome Institute"/>
            <person name="Kuo A."/>
            <person name="Tarkka M."/>
            <person name="Buscot F."/>
            <person name="Kohler A."/>
            <person name="Nagy L.G."/>
            <person name="Floudas D."/>
            <person name="Copeland A."/>
            <person name="Barry K.W."/>
            <person name="Cichocki N."/>
            <person name="Veneault-Fourrey C."/>
            <person name="LaButti K."/>
            <person name="Lindquist E.A."/>
            <person name="Lipzen A."/>
            <person name="Lundell T."/>
            <person name="Morin E."/>
            <person name="Murat C."/>
            <person name="Sun H."/>
            <person name="Tunlid A."/>
            <person name="Henrissat B."/>
            <person name="Grigoriev I.V."/>
            <person name="Hibbett D.S."/>
            <person name="Martin F."/>
            <person name="Nordberg H.P."/>
            <person name="Cantor M.N."/>
            <person name="Hua S.X."/>
        </authorList>
    </citation>
    <scope>NUCLEOTIDE SEQUENCE [LARGE SCALE GENOMIC DNA]</scope>
    <source>
        <strain evidence="5 6">F 1598</strain>
    </source>
</reference>
<evidence type="ECO:0000259" key="4">
    <source>
        <dbReference type="PROSITE" id="PS51767"/>
    </source>
</evidence>
<comment type="similarity">
    <text evidence="1">Belongs to the peptidase A1 family.</text>
</comment>
<dbReference type="InterPro" id="IPR034164">
    <property type="entry name" value="Pepsin-like_dom"/>
</dbReference>
<dbReference type="PANTHER" id="PTHR47966">
    <property type="entry name" value="BETA-SITE APP-CLEAVING ENZYME, ISOFORM A-RELATED"/>
    <property type="match status" value="1"/>
</dbReference>
<dbReference type="AlphaFoldDB" id="A0A0C3FFV5"/>
<proteinExistence type="inferred from homology"/>
<dbReference type="CDD" id="cd05471">
    <property type="entry name" value="pepsin_like"/>
    <property type="match status" value="1"/>
</dbReference>
<accession>A0A0C3FFV5</accession>
<dbReference type="PRINTS" id="PR00792">
    <property type="entry name" value="PEPSIN"/>
</dbReference>
<dbReference type="HOGENOM" id="CLU_013253_8_0_1"/>
<dbReference type="STRING" id="765440.A0A0C3FFV5"/>
<reference evidence="6" key="2">
    <citation type="submission" date="2015-01" db="EMBL/GenBank/DDBJ databases">
        <title>Evolutionary Origins and Diversification of the Mycorrhizal Mutualists.</title>
        <authorList>
            <consortium name="DOE Joint Genome Institute"/>
            <consortium name="Mycorrhizal Genomics Consortium"/>
            <person name="Kohler A."/>
            <person name="Kuo A."/>
            <person name="Nagy L.G."/>
            <person name="Floudas D."/>
            <person name="Copeland A."/>
            <person name="Barry K.W."/>
            <person name="Cichocki N."/>
            <person name="Veneault-Fourrey C."/>
            <person name="LaButti K."/>
            <person name="Lindquist E.A."/>
            <person name="Lipzen A."/>
            <person name="Lundell T."/>
            <person name="Morin E."/>
            <person name="Murat C."/>
            <person name="Riley R."/>
            <person name="Ohm R."/>
            <person name="Sun H."/>
            <person name="Tunlid A."/>
            <person name="Henrissat B."/>
            <person name="Grigoriev I.V."/>
            <person name="Hibbett D.S."/>
            <person name="Martin F."/>
        </authorList>
    </citation>
    <scope>NUCLEOTIDE SEQUENCE [LARGE SCALE GENOMIC DNA]</scope>
    <source>
        <strain evidence="6">F 1598</strain>
    </source>
</reference>
<dbReference type="GO" id="GO:0004190">
    <property type="term" value="F:aspartic-type endopeptidase activity"/>
    <property type="evidence" value="ECO:0007669"/>
    <property type="project" value="InterPro"/>
</dbReference>
<dbReference type="EMBL" id="KN833013">
    <property type="protein sequence ID" value="KIM78856.1"/>
    <property type="molecule type" value="Genomic_DNA"/>
</dbReference>
<dbReference type="Proteomes" id="UP000054166">
    <property type="component" value="Unassembled WGS sequence"/>
</dbReference>
<keyword evidence="2" id="KW-0812">Transmembrane</keyword>
<dbReference type="InParanoid" id="A0A0C3FFV5"/>
<dbReference type="GO" id="GO:0006508">
    <property type="term" value="P:proteolysis"/>
    <property type="evidence" value="ECO:0007669"/>
    <property type="project" value="InterPro"/>
</dbReference>
<dbReference type="Pfam" id="PF00026">
    <property type="entry name" value="Asp"/>
    <property type="match status" value="2"/>
</dbReference>
<evidence type="ECO:0000256" key="2">
    <source>
        <dbReference type="SAM" id="Phobius"/>
    </source>
</evidence>
<dbReference type="InterPro" id="IPR021109">
    <property type="entry name" value="Peptidase_aspartic_dom_sf"/>
</dbReference>
<dbReference type="InterPro" id="IPR001461">
    <property type="entry name" value="Aspartic_peptidase_A1"/>
</dbReference>
<keyword evidence="6" id="KW-1185">Reference proteome</keyword>
<dbReference type="Gene3D" id="2.40.70.10">
    <property type="entry name" value="Acid Proteases"/>
    <property type="match status" value="2"/>
</dbReference>
<evidence type="ECO:0000256" key="3">
    <source>
        <dbReference type="SAM" id="SignalP"/>
    </source>
</evidence>
<dbReference type="OrthoDB" id="15189at2759"/>
<evidence type="ECO:0000313" key="5">
    <source>
        <dbReference type="EMBL" id="KIM78856.1"/>
    </source>
</evidence>
<gene>
    <name evidence="5" type="ORF">PILCRDRAFT_10795</name>
</gene>
<keyword evidence="3" id="KW-0732">Signal</keyword>
<name>A0A0C3FFV5_PILCF</name>
<evidence type="ECO:0000313" key="6">
    <source>
        <dbReference type="Proteomes" id="UP000054166"/>
    </source>
</evidence>
<dbReference type="SUPFAM" id="SSF50630">
    <property type="entry name" value="Acid proteases"/>
    <property type="match status" value="1"/>
</dbReference>
<evidence type="ECO:0000256" key="1">
    <source>
        <dbReference type="ARBA" id="ARBA00007447"/>
    </source>
</evidence>
<feature type="signal peptide" evidence="3">
    <location>
        <begin position="1"/>
        <end position="21"/>
    </location>
</feature>
<feature type="chain" id="PRO_5002164434" description="Peptidase A1 domain-containing protein" evidence="3">
    <location>
        <begin position="22"/>
        <end position="515"/>
    </location>
</feature>
<feature type="domain" description="Peptidase A1" evidence="4">
    <location>
        <begin position="56"/>
        <end position="379"/>
    </location>
</feature>